<name>A0ABU1F1W6_9STAP</name>
<comment type="caution">
    <text evidence="10">The sequence shown here is derived from an EMBL/GenBank/DDBJ whole genome shotgun (WGS) entry which is preliminary data.</text>
</comment>
<keyword evidence="6" id="KW-0269">Exonuclease</keyword>
<keyword evidence="1" id="KW-0540">Nuclease</keyword>
<accession>A0ABU1F1W6</accession>
<organism evidence="10 11">
    <name type="scientific">Staphylococcus coagulans</name>
    <dbReference type="NCBI Taxonomy" id="74706"/>
    <lineage>
        <taxon>Bacteria</taxon>
        <taxon>Bacillati</taxon>
        <taxon>Bacillota</taxon>
        <taxon>Bacilli</taxon>
        <taxon>Bacillales</taxon>
        <taxon>Staphylococcaceae</taxon>
        <taxon>Staphylococcus</taxon>
    </lineage>
</organism>
<evidence type="ECO:0000256" key="2">
    <source>
        <dbReference type="ARBA" id="ARBA00022741"/>
    </source>
</evidence>
<gene>
    <name evidence="10" type="ORF">RCO12_13335</name>
</gene>
<protein>
    <submittedName>
        <fullName evidence="10">Helicase-exonuclease AddAB subunit AddB</fullName>
    </submittedName>
</protein>
<keyword evidence="9" id="KW-0234">DNA repair</keyword>
<dbReference type="InterPro" id="IPR027417">
    <property type="entry name" value="P-loop_NTPase"/>
</dbReference>
<proteinExistence type="predicted"/>
<dbReference type="GO" id="GO:0004386">
    <property type="term" value="F:helicase activity"/>
    <property type="evidence" value="ECO:0007669"/>
    <property type="project" value="UniProtKB-KW"/>
</dbReference>
<evidence type="ECO:0000256" key="5">
    <source>
        <dbReference type="ARBA" id="ARBA00022806"/>
    </source>
</evidence>
<keyword evidence="2" id="KW-0547">Nucleotide-binding</keyword>
<keyword evidence="3" id="KW-0227">DNA damage</keyword>
<evidence type="ECO:0000256" key="8">
    <source>
        <dbReference type="ARBA" id="ARBA00023125"/>
    </source>
</evidence>
<dbReference type="PANTHER" id="PTHR30591">
    <property type="entry name" value="RECBCD ENZYME SUBUNIT RECC"/>
    <property type="match status" value="1"/>
</dbReference>
<feature type="non-terminal residue" evidence="10">
    <location>
        <position position="187"/>
    </location>
</feature>
<evidence type="ECO:0000256" key="1">
    <source>
        <dbReference type="ARBA" id="ARBA00022722"/>
    </source>
</evidence>
<evidence type="ECO:0000256" key="6">
    <source>
        <dbReference type="ARBA" id="ARBA00022839"/>
    </source>
</evidence>
<sequence length="187" mass="21790">EHFSKMGRKAHKLTEDERNTFEQVVKLKKDVIYKILHFEKQMSQAETVKDFATAFYESMEYFELPNQLMTERDELDLNGNHEKAEEIDQIWNGLIQILDDLVLVFGDEPMSMERFLEVFDIGLEQLEFVMIPQTLDQVSIGTMDLAKVDNKQHVYLVGMNDGTMPQPVTASSLITDEEKKYFEQQAN</sequence>
<evidence type="ECO:0000313" key="11">
    <source>
        <dbReference type="Proteomes" id="UP001255050"/>
    </source>
</evidence>
<dbReference type="PANTHER" id="PTHR30591:SF1">
    <property type="entry name" value="RECBCD ENZYME SUBUNIT RECC"/>
    <property type="match status" value="1"/>
</dbReference>
<evidence type="ECO:0000256" key="9">
    <source>
        <dbReference type="ARBA" id="ARBA00023204"/>
    </source>
</evidence>
<reference evidence="10 11" key="1">
    <citation type="submission" date="2023-08" db="EMBL/GenBank/DDBJ databases">
        <title>Whole genome sequencing of Staphylococcus coagulans NN-2474.</title>
        <authorList>
            <person name="Kropotov V.S."/>
            <person name="Boriskina E.V."/>
            <person name="Gordinskaya N.A."/>
            <person name="Shkurkina I.S."/>
            <person name="Kryazhev D.V."/>
            <person name="Alekseeva A.E."/>
            <person name="Makhova M.A."/>
        </authorList>
    </citation>
    <scope>NUCLEOTIDE SEQUENCE [LARGE SCALE GENOMIC DNA]</scope>
    <source>
        <strain evidence="10 11">NN-2474</strain>
    </source>
</reference>
<dbReference type="SUPFAM" id="SSF52540">
    <property type="entry name" value="P-loop containing nucleoside triphosphate hydrolases"/>
    <property type="match status" value="1"/>
</dbReference>
<feature type="non-terminal residue" evidence="10">
    <location>
        <position position="1"/>
    </location>
</feature>
<dbReference type="Gene3D" id="3.40.50.300">
    <property type="entry name" value="P-loop containing nucleotide triphosphate hydrolases"/>
    <property type="match status" value="1"/>
</dbReference>
<evidence type="ECO:0000256" key="7">
    <source>
        <dbReference type="ARBA" id="ARBA00022840"/>
    </source>
</evidence>
<evidence type="ECO:0000256" key="3">
    <source>
        <dbReference type="ARBA" id="ARBA00022763"/>
    </source>
</evidence>
<keyword evidence="5 10" id="KW-0347">Helicase</keyword>
<keyword evidence="4" id="KW-0378">Hydrolase</keyword>
<keyword evidence="7" id="KW-0067">ATP-binding</keyword>
<dbReference type="Proteomes" id="UP001255050">
    <property type="component" value="Unassembled WGS sequence"/>
</dbReference>
<keyword evidence="8" id="KW-0238">DNA-binding</keyword>
<keyword evidence="11" id="KW-1185">Reference proteome</keyword>
<evidence type="ECO:0000256" key="4">
    <source>
        <dbReference type="ARBA" id="ARBA00022801"/>
    </source>
</evidence>
<dbReference type="EMBL" id="JAVJGV010000378">
    <property type="protein sequence ID" value="MDR5604370.1"/>
    <property type="molecule type" value="Genomic_DNA"/>
</dbReference>
<evidence type="ECO:0000313" key="10">
    <source>
        <dbReference type="EMBL" id="MDR5604370.1"/>
    </source>
</evidence>